<sequence length="267" mass="28043">MGKKVAGNLLIIGGAEDKKGDCAILKRFVELSGGKAGKLVIMTTATKEPEAVGKEYLQIFGRLGGGQIEILDLPSRTEAKGEKAVNIISEATGIFFTGGDQLRITSILGGTPVNEALARAYKNGVVIAGTSAGASAMSDTMIVEGDSDSAPRKNSLRMAPGLGLLEETVIDQHFAQRGRLGRLLAAVAHNPYVLGIGIDEDTAVVVGADARLDVIGSRTVTIVDGKEATYTNVSELEPDQNLALHGVRLHVIPAGYGFNLRNRQPLI</sequence>
<dbReference type="RefSeq" id="WP_052218329.1">
    <property type="nucleotide sequence ID" value="NZ_LGTE01000015.1"/>
</dbReference>
<evidence type="ECO:0000313" key="10">
    <source>
        <dbReference type="EMBL" id="KNZ69212.1"/>
    </source>
</evidence>
<dbReference type="InterPro" id="IPR029062">
    <property type="entry name" value="Class_I_gatase-like"/>
</dbReference>
<comment type="similarity">
    <text evidence="3">Belongs to the peptidase S51 family.</text>
</comment>
<accession>A0A0L6W0V5</accession>
<evidence type="ECO:0000256" key="6">
    <source>
        <dbReference type="ARBA" id="ARBA00022670"/>
    </source>
</evidence>
<dbReference type="PIRSF" id="PIRSF032067">
    <property type="entry name" value="Cyanophycinase"/>
    <property type="match status" value="1"/>
</dbReference>
<comment type="catalytic activity">
    <reaction evidence="1">
        <text>[L-4-(L-arginin-2-N-yl)aspartate](n) + H2O = [L-4-(L-arginin-2-N-yl)aspartate](n-1) + L-4-(L-arginin-2-N-yl)aspartate</text>
        <dbReference type="Rhea" id="RHEA:12845"/>
        <dbReference type="Rhea" id="RHEA-COMP:13728"/>
        <dbReference type="Rhea" id="RHEA-COMP:13734"/>
        <dbReference type="ChEBI" id="CHEBI:15377"/>
        <dbReference type="ChEBI" id="CHEBI:137986"/>
        <dbReference type="ChEBI" id="CHEBI:137991"/>
        <dbReference type="EC" id="3.4.15.6"/>
    </reaction>
</comment>
<evidence type="ECO:0000256" key="3">
    <source>
        <dbReference type="ARBA" id="ARBA00006534"/>
    </source>
</evidence>
<reference evidence="11" key="1">
    <citation type="submission" date="2015-07" db="EMBL/GenBank/DDBJ databases">
        <title>Complete Genome of Thermincola ferriacetica strain Z-0001T.</title>
        <authorList>
            <person name="Lusk B."/>
            <person name="Badalamenti J.P."/>
            <person name="Parameswaran P."/>
            <person name="Bond D.R."/>
            <person name="Torres C.I."/>
        </authorList>
    </citation>
    <scope>NUCLEOTIDE SEQUENCE [LARGE SCALE GENOMIC DNA]</scope>
    <source>
        <strain evidence="11">Z-0001</strain>
    </source>
</reference>
<evidence type="ECO:0000256" key="7">
    <source>
        <dbReference type="ARBA" id="ARBA00022801"/>
    </source>
</evidence>
<dbReference type="Proteomes" id="UP000037175">
    <property type="component" value="Unassembled WGS sequence"/>
</dbReference>
<evidence type="ECO:0000313" key="11">
    <source>
        <dbReference type="Proteomes" id="UP000037175"/>
    </source>
</evidence>
<evidence type="ECO:0000256" key="4">
    <source>
        <dbReference type="ARBA" id="ARBA00013115"/>
    </source>
</evidence>
<dbReference type="Gene3D" id="3.40.50.880">
    <property type="match status" value="1"/>
</dbReference>
<gene>
    <name evidence="10" type="ORF">Tfer_2158</name>
</gene>
<dbReference type="SUPFAM" id="SSF52317">
    <property type="entry name" value="Class I glutamine amidotransferase-like"/>
    <property type="match status" value="1"/>
</dbReference>
<dbReference type="InterPro" id="IPR005320">
    <property type="entry name" value="Peptidase_S51"/>
</dbReference>
<dbReference type="PATRIC" id="fig|281456.6.peg.2273"/>
<keyword evidence="8" id="KW-0720">Serine protease</keyword>
<dbReference type="AlphaFoldDB" id="A0A0L6W0V5"/>
<dbReference type="EC" id="3.4.15.6" evidence="4"/>
<dbReference type="GO" id="GO:0008236">
    <property type="term" value="F:serine-type peptidase activity"/>
    <property type="evidence" value="ECO:0007669"/>
    <property type="project" value="UniProtKB-KW"/>
</dbReference>
<dbReference type="InterPro" id="IPR011811">
    <property type="entry name" value="Peptidase_S51_cyanophycinase"/>
</dbReference>
<keyword evidence="11" id="KW-1185">Reference proteome</keyword>
<dbReference type="GO" id="GO:0008241">
    <property type="term" value="F:peptidyl-dipeptidase activity"/>
    <property type="evidence" value="ECO:0007669"/>
    <property type="project" value="UniProtKB-EC"/>
</dbReference>
<feature type="active site" description="Charge relay system" evidence="9">
    <location>
        <position position="131"/>
    </location>
</feature>
<name>A0A0L6W0V5_9FIRM</name>
<dbReference type="PANTHER" id="PTHR36175">
    <property type="entry name" value="CYANOPHYCINASE"/>
    <property type="match status" value="1"/>
</dbReference>
<dbReference type="EMBL" id="LGTE01000015">
    <property type="protein sequence ID" value="KNZ69212.1"/>
    <property type="molecule type" value="Genomic_DNA"/>
</dbReference>
<protein>
    <recommendedName>
        <fullName evidence="5">Cyanophycinase</fullName>
        <ecNumber evidence="4">3.4.15.6</ecNumber>
    </recommendedName>
</protein>
<feature type="active site" description="Charge relay system" evidence="9">
    <location>
        <position position="173"/>
    </location>
</feature>
<proteinExistence type="inferred from homology"/>
<feature type="active site" description="Charge relay system" evidence="9">
    <location>
        <position position="200"/>
    </location>
</feature>
<evidence type="ECO:0000256" key="1">
    <source>
        <dbReference type="ARBA" id="ARBA00001092"/>
    </source>
</evidence>
<dbReference type="CDD" id="cd03145">
    <property type="entry name" value="GAT1_cyanophycinase"/>
    <property type="match status" value="1"/>
</dbReference>
<evidence type="ECO:0000256" key="9">
    <source>
        <dbReference type="PIRSR" id="PIRSR032067-1"/>
    </source>
</evidence>
<dbReference type="GO" id="GO:0006508">
    <property type="term" value="P:proteolysis"/>
    <property type="evidence" value="ECO:0007669"/>
    <property type="project" value="UniProtKB-KW"/>
</dbReference>
<evidence type="ECO:0000256" key="8">
    <source>
        <dbReference type="ARBA" id="ARBA00022825"/>
    </source>
</evidence>
<dbReference type="Pfam" id="PF03575">
    <property type="entry name" value="Peptidase_S51"/>
    <property type="match status" value="1"/>
</dbReference>
<evidence type="ECO:0000256" key="2">
    <source>
        <dbReference type="ARBA" id="ARBA00002039"/>
    </source>
</evidence>
<organism evidence="10 11">
    <name type="scientific">Thermincola ferriacetica</name>
    <dbReference type="NCBI Taxonomy" id="281456"/>
    <lineage>
        <taxon>Bacteria</taxon>
        <taxon>Bacillati</taxon>
        <taxon>Bacillota</taxon>
        <taxon>Clostridia</taxon>
        <taxon>Eubacteriales</taxon>
        <taxon>Thermincolaceae</taxon>
        <taxon>Thermincola</taxon>
    </lineage>
</organism>
<comment type="function">
    <text evidence="2">Exopeptidase that catalyzes the hydrolytic cleavage of multi-L-arginyl-poly-L-aspartic acid (cyanophycin; a water-insoluble reserve polymer) into aspartate-arginine dipeptides.</text>
</comment>
<keyword evidence="7" id="KW-0378">Hydrolase</keyword>
<dbReference type="PANTHER" id="PTHR36175:SF1">
    <property type="entry name" value="CYANOPHYCINASE"/>
    <property type="match status" value="1"/>
</dbReference>
<comment type="caution">
    <text evidence="10">The sequence shown here is derived from an EMBL/GenBank/DDBJ whole genome shotgun (WGS) entry which is preliminary data.</text>
</comment>
<evidence type="ECO:0000256" key="5">
    <source>
        <dbReference type="ARBA" id="ARBA00015719"/>
    </source>
</evidence>
<dbReference type="NCBIfam" id="TIGR02069">
    <property type="entry name" value="cyanophycinase"/>
    <property type="match status" value="1"/>
</dbReference>
<keyword evidence="6" id="KW-0645">Protease</keyword>